<reference evidence="1 2" key="1">
    <citation type="submission" date="2018-09" db="EMBL/GenBank/DDBJ databases">
        <title>Arachidicoccus sp. nov., a bacterium isolated from soil.</title>
        <authorList>
            <person name="Weon H.-Y."/>
            <person name="Kwon S.-W."/>
            <person name="Lee S.A."/>
        </authorList>
    </citation>
    <scope>NUCLEOTIDE SEQUENCE [LARGE SCALE GENOMIC DNA]</scope>
    <source>
        <strain evidence="1 2">KIS59-12</strain>
    </source>
</reference>
<dbReference type="EMBL" id="CP032489">
    <property type="protein sequence ID" value="AYD48107.1"/>
    <property type="molecule type" value="Genomic_DNA"/>
</dbReference>
<name>A0A386HQ86_9BACT</name>
<protein>
    <submittedName>
        <fullName evidence="1">Uncharacterized protein</fullName>
    </submittedName>
</protein>
<accession>A0A386HQ86</accession>
<proteinExistence type="predicted"/>
<evidence type="ECO:0000313" key="2">
    <source>
        <dbReference type="Proteomes" id="UP000266118"/>
    </source>
</evidence>
<dbReference type="KEGG" id="ark:D6B99_11190"/>
<dbReference type="AlphaFoldDB" id="A0A386HQ86"/>
<organism evidence="1 2">
    <name type="scientific">Arachidicoccus soli</name>
    <dbReference type="NCBI Taxonomy" id="2341117"/>
    <lineage>
        <taxon>Bacteria</taxon>
        <taxon>Pseudomonadati</taxon>
        <taxon>Bacteroidota</taxon>
        <taxon>Chitinophagia</taxon>
        <taxon>Chitinophagales</taxon>
        <taxon>Chitinophagaceae</taxon>
        <taxon>Arachidicoccus</taxon>
    </lineage>
</organism>
<evidence type="ECO:0000313" key="1">
    <source>
        <dbReference type="EMBL" id="AYD48107.1"/>
    </source>
</evidence>
<gene>
    <name evidence="1" type="ORF">D6B99_11190</name>
</gene>
<dbReference type="Proteomes" id="UP000266118">
    <property type="component" value="Chromosome"/>
</dbReference>
<keyword evidence="2" id="KW-1185">Reference proteome</keyword>
<sequence>MFVEEVVIYDNLFFLRCTRHGVFLGSESIGPVPTTGSTTSSSSNQETNLLHFAIHNMGLMNICYTKYFGGFTYR</sequence>